<dbReference type="Proteomes" id="UP001149074">
    <property type="component" value="Unassembled WGS sequence"/>
</dbReference>
<dbReference type="RefSeq" id="XP_056473176.1">
    <property type="nucleotide sequence ID" value="XM_056619810.1"/>
</dbReference>
<dbReference type="EMBL" id="JAPQKI010000006">
    <property type="protein sequence ID" value="KAJ5095026.1"/>
    <property type="molecule type" value="Genomic_DNA"/>
</dbReference>
<keyword evidence="2" id="KW-0812">Transmembrane</keyword>
<name>A0A9W9K770_9EURO</name>
<comment type="caution">
    <text evidence="3">The sequence shown here is derived from an EMBL/GenBank/DDBJ whole genome shotgun (WGS) entry which is preliminary data.</text>
</comment>
<reference evidence="3" key="2">
    <citation type="journal article" date="2023" name="IMA Fungus">
        <title>Comparative genomic study of the Penicillium genus elucidates a diverse pangenome and 15 lateral gene transfer events.</title>
        <authorList>
            <person name="Petersen C."/>
            <person name="Sorensen T."/>
            <person name="Nielsen M.R."/>
            <person name="Sondergaard T.E."/>
            <person name="Sorensen J.L."/>
            <person name="Fitzpatrick D.A."/>
            <person name="Frisvad J.C."/>
            <person name="Nielsen K.L."/>
        </authorList>
    </citation>
    <scope>NUCLEOTIDE SEQUENCE</scope>
    <source>
        <strain evidence="3">IBT 30761</strain>
    </source>
</reference>
<feature type="transmembrane region" description="Helical" evidence="2">
    <location>
        <begin position="12"/>
        <end position="32"/>
    </location>
</feature>
<evidence type="ECO:0000256" key="2">
    <source>
        <dbReference type="SAM" id="Phobius"/>
    </source>
</evidence>
<evidence type="ECO:0000313" key="4">
    <source>
        <dbReference type="Proteomes" id="UP001149074"/>
    </source>
</evidence>
<dbReference type="AlphaFoldDB" id="A0A9W9K770"/>
<keyword evidence="2" id="KW-1133">Transmembrane helix</keyword>
<gene>
    <name evidence="3" type="ORF">N7532_007317</name>
</gene>
<sequence>MSSSVIRSQEQHKVFVASVSFSFILSGLLGMAQFMGDRSRGSLPLLGASVPRSLRGDEVGLPWGGEQRTTTGRRIDGRQGTSRICIDATSRPIPVDFVAPRACDRAPS</sequence>
<evidence type="ECO:0000313" key="3">
    <source>
        <dbReference type="EMBL" id="KAJ5095026.1"/>
    </source>
</evidence>
<protein>
    <submittedName>
        <fullName evidence="3">Uncharacterized protein</fullName>
    </submittedName>
</protein>
<proteinExistence type="predicted"/>
<reference evidence="3" key="1">
    <citation type="submission" date="2022-11" db="EMBL/GenBank/DDBJ databases">
        <authorList>
            <person name="Petersen C."/>
        </authorList>
    </citation>
    <scope>NUCLEOTIDE SEQUENCE</scope>
    <source>
        <strain evidence="3">IBT 30761</strain>
    </source>
</reference>
<organism evidence="3 4">
    <name type="scientific">Penicillium argentinense</name>
    <dbReference type="NCBI Taxonomy" id="1131581"/>
    <lineage>
        <taxon>Eukaryota</taxon>
        <taxon>Fungi</taxon>
        <taxon>Dikarya</taxon>
        <taxon>Ascomycota</taxon>
        <taxon>Pezizomycotina</taxon>
        <taxon>Eurotiomycetes</taxon>
        <taxon>Eurotiomycetidae</taxon>
        <taxon>Eurotiales</taxon>
        <taxon>Aspergillaceae</taxon>
        <taxon>Penicillium</taxon>
    </lineage>
</organism>
<keyword evidence="4" id="KW-1185">Reference proteome</keyword>
<keyword evidence="2" id="KW-0472">Membrane</keyword>
<feature type="region of interest" description="Disordered" evidence="1">
    <location>
        <begin position="57"/>
        <end position="78"/>
    </location>
</feature>
<accession>A0A9W9K770</accession>
<dbReference type="GeneID" id="81358789"/>
<evidence type="ECO:0000256" key="1">
    <source>
        <dbReference type="SAM" id="MobiDB-lite"/>
    </source>
</evidence>